<dbReference type="PRINTS" id="PR00090">
    <property type="entry name" value="RNGDIOXGNASE"/>
</dbReference>
<keyword evidence="2" id="KW-0001">2Fe-2S</keyword>
<evidence type="ECO:0000256" key="1">
    <source>
        <dbReference type="ARBA" id="ARBA00008751"/>
    </source>
</evidence>
<dbReference type="Gene3D" id="2.102.10.10">
    <property type="entry name" value="Rieske [2Fe-2S] iron-sulphur domain"/>
    <property type="match status" value="1"/>
</dbReference>
<dbReference type="InParanoid" id="A0A1B1YSB2"/>
<dbReference type="InterPro" id="IPR036922">
    <property type="entry name" value="Rieske_2Fe-2S_sf"/>
</dbReference>
<feature type="domain" description="Rieske" evidence="7">
    <location>
        <begin position="47"/>
        <end position="155"/>
    </location>
</feature>
<dbReference type="STRING" id="1810504.PG2T_05455"/>
<keyword evidence="4" id="KW-0560">Oxidoreductase</keyword>
<name>A0A1B1YSB2_9GAMM</name>
<sequence>MQIEQGWQPSEIERLVDVENATASRLIFTDENLFRLELQRIFTRTWLYIGHESEIPKNGDYVTRKMGNDPVILVRDNTGRVRVLLNSCTHRGTLVCRTDSGHGRGFTCPYHGWVFSTSGALVATAEDNTYGGKVDFRSLDLRQARVGSYAGLVFATWNHDAPSLDQHLGDARWYLDIMFNRTPKGMTVLGLPHRWSPTNNWKLGPLNFGADGPHAVKVHGPIVDAALAGGMPGARAMITKALVDSPSVAAGPYNGIWTQGPLEMPPWFGYDPDLVALYKQTLKPEQVQILERCLASVGTVFPNFSWVYGPIGFDMQREPVTNFFAIRVWQPIAVNRTEIWNWFLVEEEAGEALKQQAMLAGVRTFTAGGTFDQDDAEAWHGIQRGSEGEISRTLDVNFQVALNYRDRPIADWPGPGVAYPRITARSRSSTTCCSGAPTCPARAEIRRQRLLPVCKRPAARLFLESSE</sequence>
<dbReference type="InterPro" id="IPR001663">
    <property type="entry name" value="Rng_hydr_dOase-A"/>
</dbReference>
<dbReference type="Proteomes" id="UP000092952">
    <property type="component" value="Chromosome"/>
</dbReference>
<dbReference type="Gene3D" id="3.90.380.10">
    <property type="entry name" value="Naphthalene 1,2-dioxygenase Alpha Subunit, Chain A, domain 1"/>
    <property type="match status" value="1"/>
</dbReference>
<dbReference type="GO" id="GO:0051537">
    <property type="term" value="F:2 iron, 2 sulfur cluster binding"/>
    <property type="evidence" value="ECO:0007669"/>
    <property type="project" value="UniProtKB-KW"/>
</dbReference>
<dbReference type="PROSITE" id="PS51296">
    <property type="entry name" value="RIESKE"/>
    <property type="match status" value="1"/>
</dbReference>
<dbReference type="AlphaFoldDB" id="A0A1B1YSB2"/>
<dbReference type="SUPFAM" id="SSF50022">
    <property type="entry name" value="ISP domain"/>
    <property type="match status" value="1"/>
</dbReference>
<dbReference type="EMBL" id="CP014671">
    <property type="protein sequence ID" value="ANX03694.1"/>
    <property type="molecule type" value="Genomic_DNA"/>
</dbReference>
<dbReference type="InterPro" id="IPR015879">
    <property type="entry name" value="Ring_hydroxy_dOase_asu_C_dom"/>
</dbReference>
<protein>
    <recommendedName>
        <fullName evidence="7">Rieske domain-containing protein</fullName>
    </recommendedName>
</protein>
<reference evidence="9" key="1">
    <citation type="submission" date="2016-03" db="EMBL/GenBank/DDBJ databases">
        <title>Complete genome sequence of Solimmundus cernigliae, representing a novel lineage of polycyclic aromatic hydrocarbon degraders within the Gammaproteobacteria.</title>
        <authorList>
            <person name="Singleton D.R."/>
            <person name="Dickey A.N."/>
            <person name="Scholl E.H."/>
            <person name="Wright F.A."/>
            <person name="Aitken M.D."/>
        </authorList>
    </citation>
    <scope>NUCLEOTIDE SEQUENCE [LARGE SCALE GENOMIC DNA]</scope>
    <source>
        <strain evidence="9">TR3.2</strain>
    </source>
</reference>
<evidence type="ECO:0000256" key="2">
    <source>
        <dbReference type="ARBA" id="ARBA00022714"/>
    </source>
</evidence>
<evidence type="ECO:0000313" key="9">
    <source>
        <dbReference type="Proteomes" id="UP000092952"/>
    </source>
</evidence>
<dbReference type="PANTHER" id="PTHR43756:SF1">
    <property type="entry name" value="3-PHENYLPROPIONATE_CINNAMIC ACID DIOXYGENASE SUBUNIT ALPHA"/>
    <property type="match status" value="1"/>
</dbReference>
<dbReference type="GO" id="GO:0016491">
    <property type="term" value="F:oxidoreductase activity"/>
    <property type="evidence" value="ECO:0007669"/>
    <property type="project" value="UniProtKB-KW"/>
</dbReference>
<dbReference type="KEGG" id="gbi:PG2T_05455"/>
<organism evidence="8 9">
    <name type="scientific">Immundisolibacter cernigliae</name>
    <dbReference type="NCBI Taxonomy" id="1810504"/>
    <lineage>
        <taxon>Bacteria</taxon>
        <taxon>Pseudomonadati</taxon>
        <taxon>Pseudomonadota</taxon>
        <taxon>Gammaproteobacteria</taxon>
        <taxon>Immundisolibacterales</taxon>
        <taxon>Immundisolibacteraceae</taxon>
        <taxon>Immundisolibacter</taxon>
    </lineage>
</organism>
<evidence type="ECO:0000256" key="4">
    <source>
        <dbReference type="ARBA" id="ARBA00023002"/>
    </source>
</evidence>
<evidence type="ECO:0000259" key="7">
    <source>
        <dbReference type="PROSITE" id="PS51296"/>
    </source>
</evidence>
<keyword evidence="9" id="KW-1185">Reference proteome</keyword>
<dbReference type="OrthoDB" id="9769355at2"/>
<dbReference type="SUPFAM" id="SSF55961">
    <property type="entry name" value="Bet v1-like"/>
    <property type="match status" value="1"/>
</dbReference>
<keyword evidence="6" id="KW-0411">Iron-sulfur</keyword>
<gene>
    <name evidence="8" type="ORF">PG2T_05455</name>
</gene>
<dbReference type="Pfam" id="PF00848">
    <property type="entry name" value="Ring_hydroxyl_A"/>
    <property type="match status" value="1"/>
</dbReference>
<accession>A0A1B1YSB2</accession>
<dbReference type="Pfam" id="PF00355">
    <property type="entry name" value="Rieske"/>
    <property type="match status" value="1"/>
</dbReference>
<evidence type="ECO:0000256" key="6">
    <source>
        <dbReference type="ARBA" id="ARBA00023014"/>
    </source>
</evidence>
<evidence type="ECO:0000256" key="5">
    <source>
        <dbReference type="ARBA" id="ARBA00023004"/>
    </source>
</evidence>
<dbReference type="PANTHER" id="PTHR43756">
    <property type="entry name" value="CHOLINE MONOOXYGENASE, CHLOROPLASTIC"/>
    <property type="match status" value="1"/>
</dbReference>
<comment type="similarity">
    <text evidence="1">Belongs to the bacterial ring-hydroxylating dioxygenase alpha subunit family.</text>
</comment>
<dbReference type="GO" id="GO:0005506">
    <property type="term" value="F:iron ion binding"/>
    <property type="evidence" value="ECO:0007669"/>
    <property type="project" value="InterPro"/>
</dbReference>
<dbReference type="InterPro" id="IPR017941">
    <property type="entry name" value="Rieske_2Fe-2S"/>
</dbReference>
<keyword evidence="3" id="KW-0479">Metal-binding</keyword>
<proteinExistence type="inferred from homology"/>
<evidence type="ECO:0000256" key="3">
    <source>
        <dbReference type="ARBA" id="ARBA00022723"/>
    </source>
</evidence>
<keyword evidence="5" id="KW-0408">Iron</keyword>
<dbReference type="RefSeq" id="WP_068803267.1">
    <property type="nucleotide sequence ID" value="NZ_CP014671.1"/>
</dbReference>
<evidence type="ECO:0000313" key="8">
    <source>
        <dbReference type="EMBL" id="ANX03694.1"/>
    </source>
</evidence>